<dbReference type="GO" id="GO:0006367">
    <property type="term" value="P:transcription initiation at RNA polymerase II promoter"/>
    <property type="evidence" value="ECO:0007669"/>
    <property type="project" value="InterPro"/>
</dbReference>
<gene>
    <name evidence="8" type="ORF">CAC42_3507</name>
</gene>
<evidence type="ECO:0000313" key="9">
    <source>
        <dbReference type="Proteomes" id="UP000243797"/>
    </source>
</evidence>
<dbReference type="GO" id="GO:0001097">
    <property type="term" value="F:TFIIH-class transcription factor complex binding"/>
    <property type="evidence" value="ECO:0007669"/>
    <property type="project" value="TreeGrafter"/>
</dbReference>
<dbReference type="PROSITE" id="PS51351">
    <property type="entry name" value="TFIIE_BETA_C"/>
    <property type="match status" value="1"/>
</dbReference>
<name>A0A2K1R1J2_9PEZI</name>
<dbReference type="PIRSF" id="PIRSF016398">
    <property type="entry name" value="TFIIE-beta"/>
    <property type="match status" value="1"/>
</dbReference>
<evidence type="ECO:0000313" key="8">
    <source>
        <dbReference type="EMBL" id="PNS21169.1"/>
    </source>
</evidence>
<proteinExistence type="predicted"/>
<dbReference type="Proteomes" id="UP000243797">
    <property type="component" value="Unassembled WGS sequence"/>
</dbReference>
<keyword evidence="3" id="KW-0238">DNA-binding</keyword>
<dbReference type="FunCoup" id="A0A2K1R1J2">
    <property type="interactions" value="471"/>
</dbReference>
<keyword evidence="2" id="KW-0805">Transcription regulation</keyword>
<evidence type="ECO:0000256" key="2">
    <source>
        <dbReference type="ARBA" id="ARBA00023015"/>
    </source>
</evidence>
<feature type="domain" description="TFIIE beta" evidence="7">
    <location>
        <begin position="14"/>
        <end position="98"/>
    </location>
</feature>
<comment type="function">
    <text evidence="6">Recruits TFIIH to the initiation complex and stimulates the RNA polymerase II C-terminal domain kinase and DNA-dependent ATPase activities of TFIIH. Both TFIIH and TFIIE are required for promoter clearance by RNA polymerase.</text>
</comment>
<evidence type="ECO:0000256" key="4">
    <source>
        <dbReference type="ARBA" id="ARBA00023163"/>
    </source>
</evidence>
<dbReference type="EMBL" id="NKHZ01000012">
    <property type="protein sequence ID" value="PNS21169.1"/>
    <property type="molecule type" value="Genomic_DNA"/>
</dbReference>
<organism evidence="8 9">
    <name type="scientific">Sphaceloma murrayae</name>
    <dbReference type="NCBI Taxonomy" id="2082308"/>
    <lineage>
        <taxon>Eukaryota</taxon>
        <taxon>Fungi</taxon>
        <taxon>Dikarya</taxon>
        <taxon>Ascomycota</taxon>
        <taxon>Pezizomycotina</taxon>
        <taxon>Dothideomycetes</taxon>
        <taxon>Dothideomycetidae</taxon>
        <taxon>Myriangiales</taxon>
        <taxon>Elsinoaceae</taxon>
        <taxon>Sphaceloma</taxon>
    </lineage>
</organism>
<dbReference type="InterPro" id="IPR040501">
    <property type="entry name" value="TFA2_Winged_2"/>
</dbReference>
<dbReference type="GO" id="GO:0003677">
    <property type="term" value="F:DNA binding"/>
    <property type="evidence" value="ECO:0007669"/>
    <property type="project" value="UniProtKB-KW"/>
</dbReference>
<dbReference type="AlphaFoldDB" id="A0A2K1R1J2"/>
<dbReference type="PANTHER" id="PTHR12716:SF8">
    <property type="entry name" value="TRANSCRIPTION INITIATION FACTOR IIE SUBUNIT BETA"/>
    <property type="match status" value="1"/>
</dbReference>
<dbReference type="GO" id="GO:0005673">
    <property type="term" value="C:transcription factor TFIIE complex"/>
    <property type="evidence" value="ECO:0007669"/>
    <property type="project" value="InterPro"/>
</dbReference>
<evidence type="ECO:0000256" key="1">
    <source>
        <dbReference type="ARBA" id="ARBA00004123"/>
    </source>
</evidence>
<evidence type="ECO:0000256" key="3">
    <source>
        <dbReference type="ARBA" id="ARBA00023125"/>
    </source>
</evidence>
<evidence type="ECO:0000259" key="7">
    <source>
        <dbReference type="PROSITE" id="PS51351"/>
    </source>
</evidence>
<dbReference type="PANTHER" id="PTHR12716">
    <property type="entry name" value="TRANSCRIPTION INITIATION FACTOR IIE, BETA SUBUNIT"/>
    <property type="match status" value="1"/>
</dbReference>
<dbReference type="Pfam" id="PF02186">
    <property type="entry name" value="TFIIE_beta"/>
    <property type="match status" value="1"/>
</dbReference>
<dbReference type="STRING" id="2082308.A0A2K1R1J2"/>
<keyword evidence="4" id="KW-0804">Transcription</keyword>
<dbReference type="OrthoDB" id="5323195at2759"/>
<comment type="subcellular location">
    <subcellularLocation>
        <location evidence="1">Nucleus</location>
    </subcellularLocation>
</comment>
<dbReference type="InterPro" id="IPR003166">
    <property type="entry name" value="TFIIE_bsu_DNA-bd"/>
</dbReference>
<keyword evidence="9" id="KW-1185">Reference proteome</keyword>
<protein>
    <recommendedName>
        <fullName evidence="7">TFIIE beta domain-containing protein</fullName>
    </recommendedName>
</protein>
<dbReference type="InterPro" id="IPR016656">
    <property type="entry name" value="TFIIE-bsu"/>
</dbReference>
<dbReference type="InParanoid" id="A0A2K1R1J2"/>
<evidence type="ECO:0000256" key="6">
    <source>
        <dbReference type="ARBA" id="ARBA00025581"/>
    </source>
</evidence>
<accession>A0A2K1R1J2</accession>
<comment type="caution">
    <text evidence="8">The sequence shown here is derived from an EMBL/GenBank/DDBJ whole genome shotgun (WGS) entry which is preliminary data.</text>
</comment>
<evidence type="ECO:0000256" key="5">
    <source>
        <dbReference type="ARBA" id="ARBA00023242"/>
    </source>
</evidence>
<keyword evidence="5" id="KW-0539">Nucleus</keyword>
<reference evidence="8 9" key="1">
    <citation type="submission" date="2017-06" db="EMBL/GenBank/DDBJ databases">
        <title>Draft genome sequence of a variant of Elsinoe murrayae.</title>
        <authorList>
            <person name="Cheng Q."/>
        </authorList>
    </citation>
    <scope>NUCLEOTIDE SEQUENCE [LARGE SCALE GENOMIC DNA]</scope>
    <source>
        <strain evidence="8 9">CQ-2017a</strain>
    </source>
</reference>
<sequence length="240" mass="27455">MATLKRKMGDVPVAVSEVSSGREIMTQVVYAIEYLKDKDRPIAFGDIWQYLSIPQDQQRHRPALLKALMAHPKVEYISNKQGPGGQHTFRFKPIHNVRSGDELLAYLQRQKTAQGISVKELRDGWNDAQATIESLERKGLILVTHNKKDNSPKMVWINDKSLTISVDDDFKQFWTNLRLPTNDSDIRSELERAGITPTSQVKDTIKLGPQKKEKRRINRKAGRSTNTHMSGILKDYSFKK</sequence>
<dbReference type="Pfam" id="PF18121">
    <property type="entry name" value="TFA2_Winged_2"/>
    <property type="match status" value="1"/>
</dbReference>